<protein>
    <submittedName>
        <fullName evidence="2">RNA-binding S4 domain-containing protein</fullName>
    </submittedName>
</protein>
<dbReference type="Gene3D" id="3.10.290.10">
    <property type="entry name" value="RNA-binding S4 domain"/>
    <property type="match status" value="1"/>
</dbReference>
<dbReference type="CDD" id="cd00165">
    <property type="entry name" value="S4"/>
    <property type="match status" value="1"/>
</dbReference>
<comment type="caution">
    <text evidence="2">The sequence shown here is derived from an EMBL/GenBank/DDBJ whole genome shotgun (WGS) entry which is preliminary data.</text>
</comment>
<sequence length="68" mass="7451">MREVSTREGIIRLGQFLKLADAVEVGSDVKLLLGEGSVLVNGEVENRRGRQLMRGDIVSVRGEELLVS</sequence>
<dbReference type="Proteomes" id="UP001183176">
    <property type="component" value="Unassembled WGS sequence"/>
</dbReference>
<proteinExistence type="predicted"/>
<evidence type="ECO:0000313" key="3">
    <source>
        <dbReference type="Proteomes" id="UP001183176"/>
    </source>
</evidence>
<dbReference type="PROSITE" id="PS50889">
    <property type="entry name" value="S4"/>
    <property type="match status" value="1"/>
</dbReference>
<accession>A0ABU2JBN8</accession>
<dbReference type="EMBL" id="JAVREH010000017">
    <property type="protein sequence ID" value="MDT0262391.1"/>
    <property type="molecule type" value="Genomic_DNA"/>
</dbReference>
<dbReference type="SUPFAM" id="SSF55174">
    <property type="entry name" value="Alpha-L RNA-binding motif"/>
    <property type="match status" value="1"/>
</dbReference>
<keyword evidence="1" id="KW-0694">RNA-binding</keyword>
<organism evidence="2 3">
    <name type="scientific">Jatrophihabitans lederbergiae</name>
    <dbReference type="NCBI Taxonomy" id="3075547"/>
    <lineage>
        <taxon>Bacteria</taxon>
        <taxon>Bacillati</taxon>
        <taxon>Actinomycetota</taxon>
        <taxon>Actinomycetes</taxon>
        <taxon>Jatrophihabitantales</taxon>
        <taxon>Jatrophihabitantaceae</taxon>
        <taxon>Jatrophihabitans</taxon>
    </lineage>
</organism>
<name>A0ABU2JBN8_9ACTN</name>
<dbReference type="RefSeq" id="WP_311423542.1">
    <property type="nucleotide sequence ID" value="NZ_JAVREH010000017.1"/>
</dbReference>
<evidence type="ECO:0000256" key="1">
    <source>
        <dbReference type="PROSITE-ProRule" id="PRU00182"/>
    </source>
</evidence>
<dbReference type="Pfam" id="PF13275">
    <property type="entry name" value="S4_2"/>
    <property type="match status" value="1"/>
</dbReference>
<evidence type="ECO:0000313" key="2">
    <source>
        <dbReference type="EMBL" id="MDT0262391.1"/>
    </source>
</evidence>
<reference evidence="3" key="1">
    <citation type="submission" date="2023-07" db="EMBL/GenBank/DDBJ databases">
        <title>30 novel species of actinomycetes from the DSMZ collection.</title>
        <authorList>
            <person name="Nouioui I."/>
        </authorList>
    </citation>
    <scope>NUCLEOTIDE SEQUENCE [LARGE SCALE GENOMIC DNA]</scope>
    <source>
        <strain evidence="3">DSM 44399</strain>
    </source>
</reference>
<keyword evidence="3" id="KW-1185">Reference proteome</keyword>
<dbReference type="InterPro" id="IPR036986">
    <property type="entry name" value="S4_RNA-bd_sf"/>
</dbReference>
<gene>
    <name evidence="2" type="ORF">RM423_13420</name>
</gene>